<dbReference type="InterPro" id="IPR052077">
    <property type="entry name" value="CcrZ_PhaseVar_Mediator"/>
</dbReference>
<dbReference type="SUPFAM" id="SSF56112">
    <property type="entry name" value="Protein kinase-like (PK-like)"/>
    <property type="match status" value="1"/>
</dbReference>
<dbReference type="PANTHER" id="PTHR40086:SF1">
    <property type="entry name" value="CELL CYCLE REGULATOR CCRZ"/>
    <property type="match status" value="1"/>
</dbReference>
<dbReference type="AlphaFoldDB" id="A0A0F5H0Y8"/>
<keyword evidence="2" id="KW-1185">Reference proteome</keyword>
<evidence type="ECO:0000313" key="1">
    <source>
        <dbReference type="EMBL" id="KKB26996.1"/>
    </source>
</evidence>
<dbReference type="InterPro" id="IPR011009">
    <property type="entry name" value="Kinase-like_dom_sf"/>
</dbReference>
<dbReference type="Proteomes" id="UP000033750">
    <property type="component" value="Unassembled WGS sequence"/>
</dbReference>
<gene>
    <name evidence="1" type="ORF">MMELEA_03090</name>
</gene>
<keyword evidence="1" id="KW-0808">Transferase</keyword>
<dbReference type="Gene3D" id="3.90.1200.10">
    <property type="match status" value="1"/>
</dbReference>
<accession>A0A0F5H0Y8</accession>
<keyword evidence="1" id="KW-0418">Kinase</keyword>
<dbReference type="STRING" id="29561.MM26B8_02700"/>
<evidence type="ECO:0000313" key="2">
    <source>
        <dbReference type="Proteomes" id="UP000033750"/>
    </source>
</evidence>
<proteinExistence type="predicted"/>
<dbReference type="Pfam" id="PF01633">
    <property type="entry name" value="Choline_kinase"/>
    <property type="match status" value="1"/>
</dbReference>
<protein>
    <submittedName>
        <fullName evidence="1">Choline kinase family</fullName>
    </submittedName>
</protein>
<dbReference type="PATRIC" id="fig|1264554.4.peg.265"/>
<sequence length="243" mass="29295">MKQRITKGYTNKSYYKNNIFWQKKIINGFNHKIKYKILKKLPFLPKLLSNNRITIKWSYIDGLQPELNKENLKILARELNYLHNSSLSFPKANYAQRINFYLSIMQKRNIKIATIEKINKLIKEILSNNSYSFPLHNDLRMSNFIKKDEKIYIVDWEYASMGDNHFDLAYLIEANFLNNEQENYFIEQYGKIDYKKLIENKILVNYLIILWVNAQKKLVFAYDYFIDKIEKELHILEKLKNTP</sequence>
<dbReference type="OrthoDB" id="9803871at2"/>
<comment type="caution">
    <text evidence="1">The sequence shown here is derived from an EMBL/GenBank/DDBJ whole genome shotgun (WGS) entry which is preliminary data.</text>
</comment>
<dbReference type="PANTHER" id="PTHR40086">
    <property type="entry name" value="PHOSPHOTRANSFERASE YTMP-RELATED"/>
    <property type="match status" value="1"/>
</dbReference>
<organism evidence="1 2">
    <name type="scientific">Mycoplasmopsis meleagridis ATCC 25294</name>
    <dbReference type="NCBI Taxonomy" id="1264554"/>
    <lineage>
        <taxon>Bacteria</taxon>
        <taxon>Bacillati</taxon>
        <taxon>Mycoplasmatota</taxon>
        <taxon>Mycoplasmoidales</taxon>
        <taxon>Metamycoplasmataceae</taxon>
        <taxon>Mycoplasmopsis</taxon>
    </lineage>
</organism>
<reference evidence="1 2" key="1">
    <citation type="submission" date="2015-03" db="EMBL/GenBank/DDBJ databases">
        <title>Genome sequence of Mycoplasma meleagridis strain ATCC 25294.</title>
        <authorList>
            <person name="Yacoub E."/>
            <person name="Blanchard A."/>
            <person name="Sirand-Pugnet P."/>
            <person name="Mardassi B.B.A."/>
        </authorList>
    </citation>
    <scope>NUCLEOTIDE SEQUENCE [LARGE SCALE GENOMIC DNA]</scope>
    <source>
        <strain evidence="1 2">ATCC 25294</strain>
    </source>
</reference>
<dbReference type="EMBL" id="JZXN01000011">
    <property type="protein sequence ID" value="KKB26996.1"/>
    <property type="molecule type" value="Genomic_DNA"/>
</dbReference>
<name>A0A0F5H0Y8_9BACT</name>
<dbReference type="RefSeq" id="WP_046096752.1">
    <property type="nucleotide sequence ID" value="NZ_JZXN01000011.1"/>
</dbReference>
<dbReference type="GO" id="GO:0016301">
    <property type="term" value="F:kinase activity"/>
    <property type="evidence" value="ECO:0007669"/>
    <property type="project" value="UniProtKB-KW"/>
</dbReference>